<evidence type="ECO:0000259" key="3">
    <source>
        <dbReference type="Pfam" id="PF13439"/>
    </source>
</evidence>
<dbReference type="Pfam" id="PF13439">
    <property type="entry name" value="Glyco_transf_4"/>
    <property type="match status" value="1"/>
</dbReference>
<feature type="domain" description="Glycosyl transferase family 1" evidence="2">
    <location>
        <begin position="176"/>
        <end position="330"/>
    </location>
</feature>
<comment type="caution">
    <text evidence="4">The sequence shown here is derived from an EMBL/GenBank/DDBJ whole genome shotgun (WGS) entry which is preliminary data.</text>
</comment>
<keyword evidence="1 4" id="KW-0808">Transferase</keyword>
<dbReference type="Pfam" id="PF00534">
    <property type="entry name" value="Glycos_transf_1"/>
    <property type="match status" value="1"/>
</dbReference>
<feature type="domain" description="Glycosyltransferase subfamily 4-like N-terminal" evidence="3">
    <location>
        <begin position="92"/>
        <end position="162"/>
    </location>
</feature>
<dbReference type="Gene3D" id="3.40.50.2000">
    <property type="entry name" value="Glycogen Phosphorylase B"/>
    <property type="match status" value="2"/>
</dbReference>
<evidence type="ECO:0000256" key="1">
    <source>
        <dbReference type="ARBA" id="ARBA00022679"/>
    </source>
</evidence>
<dbReference type="EMBL" id="QBMC01000040">
    <property type="protein sequence ID" value="PZO19644.1"/>
    <property type="molecule type" value="Genomic_DNA"/>
</dbReference>
<reference evidence="5" key="1">
    <citation type="submission" date="2018-04" db="EMBL/GenBank/DDBJ databases">
        <authorList>
            <person name="Cornet L."/>
        </authorList>
    </citation>
    <scope>NUCLEOTIDE SEQUENCE [LARGE SCALE GENOMIC DNA]</scope>
</reference>
<keyword evidence="4" id="KW-0328">Glycosyltransferase</keyword>
<gene>
    <name evidence="4" type="ORF">DCF25_08160</name>
</gene>
<name>A0A2W4UHH5_9CYAN</name>
<evidence type="ECO:0000259" key="2">
    <source>
        <dbReference type="Pfam" id="PF00534"/>
    </source>
</evidence>
<evidence type="ECO:0000313" key="4">
    <source>
        <dbReference type="EMBL" id="PZO19644.1"/>
    </source>
</evidence>
<dbReference type="Proteomes" id="UP000249354">
    <property type="component" value="Unassembled WGS sequence"/>
</dbReference>
<accession>A0A2W4UHH5</accession>
<dbReference type="SUPFAM" id="SSF53756">
    <property type="entry name" value="UDP-Glycosyltransferase/glycogen phosphorylase"/>
    <property type="match status" value="1"/>
</dbReference>
<protein>
    <submittedName>
        <fullName evidence="4">Mannosyltransferase</fullName>
    </submittedName>
</protein>
<dbReference type="FunFam" id="3.40.50.2000:FF:000119">
    <property type="entry name" value="Glycosyl transferase group 1"/>
    <property type="match status" value="1"/>
</dbReference>
<proteinExistence type="predicted"/>
<organism evidence="4 5">
    <name type="scientific">Leptolyngbya foveolarum</name>
    <dbReference type="NCBI Taxonomy" id="47253"/>
    <lineage>
        <taxon>Bacteria</taxon>
        <taxon>Bacillati</taxon>
        <taxon>Cyanobacteriota</taxon>
        <taxon>Cyanophyceae</taxon>
        <taxon>Leptolyngbyales</taxon>
        <taxon>Leptolyngbyaceae</taxon>
        <taxon>Leptolyngbya group</taxon>
        <taxon>Leptolyngbya</taxon>
    </lineage>
</organism>
<dbReference type="AlphaFoldDB" id="A0A2W4UHH5"/>
<dbReference type="GO" id="GO:0009103">
    <property type="term" value="P:lipopolysaccharide biosynthetic process"/>
    <property type="evidence" value="ECO:0007669"/>
    <property type="project" value="TreeGrafter"/>
</dbReference>
<dbReference type="InterPro" id="IPR028098">
    <property type="entry name" value="Glyco_trans_4-like_N"/>
</dbReference>
<dbReference type="CDD" id="cd03809">
    <property type="entry name" value="GT4_MtfB-like"/>
    <property type="match status" value="1"/>
</dbReference>
<dbReference type="PANTHER" id="PTHR46401">
    <property type="entry name" value="GLYCOSYLTRANSFERASE WBBK-RELATED"/>
    <property type="match status" value="1"/>
</dbReference>
<evidence type="ECO:0000313" key="5">
    <source>
        <dbReference type="Proteomes" id="UP000249354"/>
    </source>
</evidence>
<dbReference type="InterPro" id="IPR001296">
    <property type="entry name" value="Glyco_trans_1"/>
</dbReference>
<sequence length="354" mass="39737">MLVVNLSHVSSKPTGLSNYATNVVPYMHDLRPTLLSSLQTVQGQYYPIPVGMGPEYGAKGHIKRLAWTQYVLPKICERLGSGLLFSPIPEAPLGSQLRYVVTAHDLIPLRFSPRASRLRLYFRYYVGSVLKSADHILCNSQSTATELTNFYGFHESKMTVTPLAHNDSLFTPLSLPTKNYFLYVGRHDIHKNLIRLVEAFAKVAMHQDYELWLVGSQHRQYSANIHQRADELAVSKKVKLIDYLPDSQINEVVNQAIALVFPSLWEGFGLPVLEAMACGTPVITSNISALSEVAGDAAILVNPYSVDEIADAMRMVATDSRLRDRLRETGLERSRQFSWEKTGKKTVEALQRFI</sequence>
<reference evidence="4 5" key="2">
    <citation type="submission" date="2018-06" db="EMBL/GenBank/DDBJ databases">
        <title>Metagenomic assembly of (sub)arctic Cyanobacteria and their associated microbiome from non-axenic cultures.</title>
        <authorList>
            <person name="Baurain D."/>
        </authorList>
    </citation>
    <scope>NUCLEOTIDE SEQUENCE [LARGE SCALE GENOMIC DNA]</scope>
    <source>
        <strain evidence="4">ULC129bin1</strain>
    </source>
</reference>
<dbReference type="PANTHER" id="PTHR46401:SF2">
    <property type="entry name" value="GLYCOSYLTRANSFERASE WBBK-RELATED"/>
    <property type="match status" value="1"/>
</dbReference>
<dbReference type="GO" id="GO:0016757">
    <property type="term" value="F:glycosyltransferase activity"/>
    <property type="evidence" value="ECO:0007669"/>
    <property type="project" value="UniProtKB-KW"/>
</dbReference>